<dbReference type="GO" id="GO:0016020">
    <property type="term" value="C:membrane"/>
    <property type="evidence" value="ECO:0007669"/>
    <property type="project" value="GOC"/>
</dbReference>
<protein>
    <submittedName>
        <fullName evidence="3">Glycosyl transferase</fullName>
    </submittedName>
</protein>
<accession>A0A256LH83</accession>
<sequence>MISKKIHYVWVGHNPKSPLIEECLATWKKKLPDYEIIEWNEDNFDMHENCYLEEAYQAKKWAFVSDYIRARAIYEQGGIYLDTDVRVLKKLDPLLSNQAFIGFENNDYLSAAIFGAEVHHPFIKDILDYYQDREFTFDKNNQMAGVNSLSVTDILKEKYDLKTGNREQLLKDGVHVYPDGFLCNPSKDSYSIHLFTGTWIDGQETVKQKIVTALKRRISSPKQASLYQKLIRK</sequence>
<dbReference type="Pfam" id="PF04488">
    <property type="entry name" value="Gly_transf_sug"/>
    <property type="match status" value="1"/>
</dbReference>
<dbReference type="Proteomes" id="UP000215828">
    <property type="component" value="Unassembled WGS sequence"/>
</dbReference>
<gene>
    <name evidence="2" type="ORF">CBF53_01770</name>
    <name evidence="3" type="ORF">CBF70_02595</name>
</gene>
<evidence type="ECO:0000313" key="3">
    <source>
        <dbReference type="EMBL" id="OYR92798.1"/>
    </source>
</evidence>
<dbReference type="AlphaFoldDB" id="A0A256LH83"/>
<reference evidence="3 4" key="1">
    <citation type="submission" date="2017-04" db="EMBL/GenBank/DDBJ databases">
        <authorList>
            <person name="Afonso C.L."/>
            <person name="Miller P.J."/>
            <person name="Scott M.A."/>
            <person name="Spackman E."/>
            <person name="Goraichik I."/>
            <person name="Dimitrov K.M."/>
            <person name="Suarez D.L."/>
            <person name="Swayne D.E."/>
        </authorList>
    </citation>
    <scope>NUCLEOTIDE SEQUENCE [LARGE SCALE GENOMIC DNA]</scope>
    <source>
        <strain evidence="3 4">609q</strain>
    </source>
</reference>
<reference evidence="4 5" key="3">
    <citation type="submission" date="2017-09" db="EMBL/GenBank/DDBJ databases">
        <title>Tripartite evolution among Lactobacillus johnsonii, Lactobacillus taiwanensis, Lactobacillus reuteri and their rodent host.</title>
        <authorList>
            <person name="Wang T."/>
            <person name="Knowles S."/>
            <person name="Cheng C."/>
        </authorList>
    </citation>
    <scope>NUCLEOTIDE SEQUENCE [LARGE SCALE GENOMIC DNA]</scope>
    <source>
        <strain evidence="3 4">609q</strain>
        <strain evidence="2 5">609u</strain>
    </source>
</reference>
<dbReference type="GO" id="GO:0000030">
    <property type="term" value="F:mannosyltransferase activity"/>
    <property type="evidence" value="ECO:0007669"/>
    <property type="project" value="TreeGrafter"/>
</dbReference>
<dbReference type="InterPro" id="IPR051706">
    <property type="entry name" value="Glycosyltransferase_domain"/>
</dbReference>
<dbReference type="EMBL" id="NGNX01000007">
    <property type="protein sequence ID" value="OYR92798.1"/>
    <property type="molecule type" value="Genomic_DNA"/>
</dbReference>
<evidence type="ECO:0000256" key="1">
    <source>
        <dbReference type="ARBA" id="ARBA00022679"/>
    </source>
</evidence>
<dbReference type="PANTHER" id="PTHR32385:SF15">
    <property type="entry name" value="INOSITOL PHOSPHOCERAMIDE MANNOSYLTRANSFERASE 1"/>
    <property type="match status" value="1"/>
</dbReference>
<dbReference type="Gene3D" id="3.90.550.20">
    <property type="match status" value="1"/>
</dbReference>
<evidence type="ECO:0000313" key="2">
    <source>
        <dbReference type="EMBL" id="OYR88775.1"/>
    </source>
</evidence>
<evidence type="ECO:0000313" key="4">
    <source>
        <dbReference type="Proteomes" id="UP000215828"/>
    </source>
</evidence>
<dbReference type="GO" id="GO:0051999">
    <property type="term" value="P:mannosyl-inositol phosphorylceramide biosynthetic process"/>
    <property type="evidence" value="ECO:0007669"/>
    <property type="project" value="TreeGrafter"/>
</dbReference>
<dbReference type="EMBL" id="NGNV01000005">
    <property type="protein sequence ID" value="OYR88775.1"/>
    <property type="molecule type" value="Genomic_DNA"/>
</dbReference>
<dbReference type="Proteomes" id="UP000216316">
    <property type="component" value="Unassembled WGS sequence"/>
</dbReference>
<keyword evidence="1 3" id="KW-0808">Transferase</keyword>
<comment type="caution">
    <text evidence="3">The sequence shown here is derived from an EMBL/GenBank/DDBJ whole genome shotgun (WGS) entry which is preliminary data.</text>
</comment>
<proteinExistence type="predicted"/>
<evidence type="ECO:0000313" key="5">
    <source>
        <dbReference type="Proteomes" id="UP000216316"/>
    </source>
</evidence>
<reference evidence="2 5" key="2">
    <citation type="submission" date="2017-05" db="EMBL/GenBank/DDBJ databases">
        <authorList>
            <person name="Lin X.B."/>
            <person name="Stothard P."/>
            <person name="Tasseva G."/>
            <person name="Walter J."/>
        </authorList>
    </citation>
    <scope>NUCLEOTIDE SEQUENCE [LARGE SCALE GENOMIC DNA]</scope>
    <source>
        <strain evidence="2 5">609u</strain>
    </source>
</reference>
<name>A0A256LH83_9LACO</name>
<organism evidence="3 4">
    <name type="scientific">Lactobacillus taiwanensis</name>
    <dbReference type="NCBI Taxonomy" id="508451"/>
    <lineage>
        <taxon>Bacteria</taxon>
        <taxon>Bacillati</taxon>
        <taxon>Bacillota</taxon>
        <taxon>Bacilli</taxon>
        <taxon>Lactobacillales</taxon>
        <taxon>Lactobacillaceae</taxon>
        <taxon>Lactobacillus</taxon>
    </lineage>
</organism>
<dbReference type="RefSeq" id="WP_094495760.1">
    <property type="nucleotide sequence ID" value="NZ_NGNV01000005.1"/>
</dbReference>
<keyword evidence="5" id="KW-1185">Reference proteome</keyword>
<dbReference type="SUPFAM" id="SSF53448">
    <property type="entry name" value="Nucleotide-diphospho-sugar transferases"/>
    <property type="match status" value="1"/>
</dbReference>
<dbReference type="InterPro" id="IPR029044">
    <property type="entry name" value="Nucleotide-diphossugar_trans"/>
</dbReference>
<dbReference type="PANTHER" id="PTHR32385">
    <property type="entry name" value="MANNOSYL PHOSPHORYLINOSITOL CERAMIDE SYNTHASE"/>
    <property type="match status" value="1"/>
</dbReference>
<dbReference type="InterPro" id="IPR007577">
    <property type="entry name" value="GlycoTrfase_DXD_sugar-bd_CS"/>
</dbReference>